<dbReference type="AlphaFoldDB" id="A0A9D9I1I0"/>
<dbReference type="Proteomes" id="UP000823618">
    <property type="component" value="Unassembled WGS sequence"/>
</dbReference>
<evidence type="ECO:0000313" key="2">
    <source>
        <dbReference type="EMBL" id="MBO8463438.1"/>
    </source>
</evidence>
<feature type="transmembrane region" description="Helical" evidence="1">
    <location>
        <begin position="6"/>
        <end position="25"/>
    </location>
</feature>
<keyword evidence="1" id="KW-0472">Membrane</keyword>
<keyword evidence="1" id="KW-0812">Transmembrane</keyword>
<evidence type="ECO:0000313" key="3">
    <source>
        <dbReference type="Proteomes" id="UP000823618"/>
    </source>
</evidence>
<reference evidence="2" key="1">
    <citation type="submission" date="2020-10" db="EMBL/GenBank/DDBJ databases">
        <authorList>
            <person name="Gilroy R."/>
        </authorList>
    </citation>
    <scope>NUCLEOTIDE SEQUENCE</scope>
    <source>
        <strain evidence="2">E3-2379</strain>
    </source>
</reference>
<protein>
    <submittedName>
        <fullName evidence="2">Uncharacterized protein</fullName>
    </submittedName>
</protein>
<dbReference type="EMBL" id="JADIML010000162">
    <property type="protein sequence ID" value="MBO8463438.1"/>
    <property type="molecule type" value="Genomic_DNA"/>
</dbReference>
<organism evidence="2 3">
    <name type="scientific">Candidatus Scybalomonas excrementavium</name>
    <dbReference type="NCBI Taxonomy" id="2840943"/>
    <lineage>
        <taxon>Bacteria</taxon>
        <taxon>Bacillati</taxon>
        <taxon>Bacillota</taxon>
        <taxon>Clostridia</taxon>
        <taxon>Lachnospirales</taxon>
        <taxon>Lachnospiraceae</taxon>
        <taxon>Lachnospiraceae incertae sedis</taxon>
        <taxon>Candidatus Scybalomonas</taxon>
    </lineage>
</organism>
<proteinExistence type="predicted"/>
<comment type="caution">
    <text evidence="2">The sequence shown here is derived from an EMBL/GenBank/DDBJ whole genome shotgun (WGS) entry which is preliminary data.</text>
</comment>
<accession>A0A9D9I1I0</accession>
<sequence length="168" mass="19730">MNSFGKIMGVLVGVFFLFFVPLLILSEKQEIIMESYVLTKTAYLVEHIRSNGYVSKEMYEQYTKQLAFTGYLYEIEMEHQQVVYDLEEASQSYVKRYENNYEEDIQEVLFHGIGRYEMKRGDFFFIKVTSKTKGIGDKMRSYFLLPIQRMPAIQVELGGMIRDETTGL</sequence>
<gene>
    <name evidence="2" type="ORF">IAC13_05845</name>
</gene>
<evidence type="ECO:0000256" key="1">
    <source>
        <dbReference type="SAM" id="Phobius"/>
    </source>
</evidence>
<name>A0A9D9I1I0_9FIRM</name>
<keyword evidence="1" id="KW-1133">Transmembrane helix</keyword>
<reference evidence="2" key="2">
    <citation type="journal article" date="2021" name="PeerJ">
        <title>Extensive microbial diversity within the chicken gut microbiome revealed by metagenomics and culture.</title>
        <authorList>
            <person name="Gilroy R."/>
            <person name="Ravi A."/>
            <person name="Getino M."/>
            <person name="Pursley I."/>
            <person name="Horton D.L."/>
            <person name="Alikhan N.F."/>
            <person name="Baker D."/>
            <person name="Gharbi K."/>
            <person name="Hall N."/>
            <person name="Watson M."/>
            <person name="Adriaenssens E.M."/>
            <person name="Foster-Nyarko E."/>
            <person name="Jarju S."/>
            <person name="Secka A."/>
            <person name="Antonio M."/>
            <person name="Oren A."/>
            <person name="Chaudhuri R.R."/>
            <person name="La Ragione R."/>
            <person name="Hildebrand F."/>
            <person name="Pallen M.J."/>
        </authorList>
    </citation>
    <scope>NUCLEOTIDE SEQUENCE</scope>
    <source>
        <strain evidence="2">E3-2379</strain>
    </source>
</reference>